<comment type="caution">
    <text evidence="2">The sequence shown here is derived from an EMBL/GenBank/DDBJ whole genome shotgun (WGS) entry which is preliminary data.</text>
</comment>
<dbReference type="Proteomes" id="UP001454036">
    <property type="component" value="Unassembled WGS sequence"/>
</dbReference>
<gene>
    <name evidence="2" type="ORF">LIER_36995</name>
</gene>
<protein>
    <submittedName>
        <fullName evidence="2">Uncharacterized protein</fullName>
    </submittedName>
</protein>
<proteinExistence type="predicted"/>
<evidence type="ECO:0000313" key="3">
    <source>
        <dbReference type="Proteomes" id="UP001454036"/>
    </source>
</evidence>
<dbReference type="EMBL" id="BAABME010017360">
    <property type="protein sequence ID" value="GAA0149786.1"/>
    <property type="molecule type" value="Genomic_DNA"/>
</dbReference>
<evidence type="ECO:0000313" key="2">
    <source>
        <dbReference type="EMBL" id="GAA0149786.1"/>
    </source>
</evidence>
<keyword evidence="3" id="KW-1185">Reference proteome</keyword>
<evidence type="ECO:0000256" key="1">
    <source>
        <dbReference type="SAM" id="MobiDB-lite"/>
    </source>
</evidence>
<organism evidence="2 3">
    <name type="scientific">Lithospermum erythrorhizon</name>
    <name type="common">Purple gromwell</name>
    <name type="synonym">Lithospermum officinale var. erythrorhizon</name>
    <dbReference type="NCBI Taxonomy" id="34254"/>
    <lineage>
        <taxon>Eukaryota</taxon>
        <taxon>Viridiplantae</taxon>
        <taxon>Streptophyta</taxon>
        <taxon>Embryophyta</taxon>
        <taxon>Tracheophyta</taxon>
        <taxon>Spermatophyta</taxon>
        <taxon>Magnoliopsida</taxon>
        <taxon>eudicotyledons</taxon>
        <taxon>Gunneridae</taxon>
        <taxon>Pentapetalae</taxon>
        <taxon>asterids</taxon>
        <taxon>lamiids</taxon>
        <taxon>Boraginales</taxon>
        <taxon>Boraginaceae</taxon>
        <taxon>Boraginoideae</taxon>
        <taxon>Lithospermeae</taxon>
        <taxon>Lithospermum</taxon>
    </lineage>
</organism>
<feature type="compositionally biased region" description="Basic and acidic residues" evidence="1">
    <location>
        <begin position="94"/>
        <end position="106"/>
    </location>
</feature>
<dbReference type="AlphaFoldDB" id="A0AAV3PFM5"/>
<name>A0AAV3PFM5_LITER</name>
<accession>A0AAV3PFM5</accession>
<reference evidence="2 3" key="1">
    <citation type="submission" date="2024-01" db="EMBL/GenBank/DDBJ databases">
        <title>The complete chloroplast genome sequence of Lithospermum erythrorhizon: insights into the phylogenetic relationship among Boraginaceae species and the maternal lineages of purple gromwells.</title>
        <authorList>
            <person name="Okada T."/>
            <person name="Watanabe K."/>
        </authorList>
    </citation>
    <scope>NUCLEOTIDE SEQUENCE [LARGE SCALE GENOMIC DNA]</scope>
</reference>
<feature type="region of interest" description="Disordered" evidence="1">
    <location>
        <begin position="83"/>
        <end position="106"/>
    </location>
</feature>
<sequence length="214" mass="23906">MVDNAARGALGGKIVWEIQEIFESLATNSLQKGVRGNPKGVHVLNSKLDSSQEGYPGSLEQVNAMNGYNPRIMNDPYSNNYNPRSGKLLNTGAHGDKKAEKDGHKRDNQMEAIQEKEHTKEVVKSYVLPVPFPKRLLRIDELSAGTLGADVANNKDELNLIHTPASCCTDTGQKVKEVQKNSKLKEVVKKDLDVERQQAYYPRPFIESHLKSFY</sequence>